<dbReference type="PROSITE" id="PS51274">
    <property type="entry name" value="GATASE_COBBQ"/>
    <property type="match status" value="1"/>
</dbReference>
<comment type="domain">
    <text evidence="7">Comprises of two domains. The C-terminal domain contains the binding site for glutamine and catalyzes the hydrolysis of this substrate to glutamate and ammonia. The N-terminal domain is anticipated to bind ATP and cobyrinate and catalyzes the ultimate synthesis of the diamide product. The ammonia produced via the glutaminase domain is probably translocated to the adjacent domain via a molecular tunnel, where it reacts with an activated intermediate.</text>
</comment>
<feature type="domain" description="CobB/CobQ-like glutamine amidotransferase" evidence="9">
    <location>
        <begin position="253"/>
        <end position="446"/>
    </location>
</feature>
<dbReference type="KEGG" id="amt:Amet_0065"/>
<dbReference type="HAMAP" id="MF_00027">
    <property type="entry name" value="CobB_CbiA"/>
    <property type="match status" value="1"/>
</dbReference>
<dbReference type="Gene3D" id="3.40.50.300">
    <property type="entry name" value="P-loop containing nucleotide triphosphate hydrolases"/>
    <property type="match status" value="2"/>
</dbReference>
<dbReference type="GO" id="GO:0009236">
    <property type="term" value="P:cobalamin biosynthetic process"/>
    <property type="evidence" value="ECO:0007669"/>
    <property type="project" value="UniProtKB-UniRule"/>
</dbReference>
<evidence type="ECO:0000256" key="1">
    <source>
        <dbReference type="ARBA" id="ARBA00001946"/>
    </source>
</evidence>
<evidence type="ECO:0000313" key="10">
    <source>
        <dbReference type="EMBL" id="ABR46308.1"/>
    </source>
</evidence>
<dbReference type="PANTHER" id="PTHR43873:SF1">
    <property type="entry name" value="COBYRINATE A,C-DIAMIDE SYNTHASE"/>
    <property type="match status" value="1"/>
</dbReference>
<feature type="active site" description="Nucleophile" evidence="7">
    <location>
        <position position="336"/>
    </location>
</feature>
<dbReference type="GO" id="GO:0005524">
    <property type="term" value="F:ATP binding"/>
    <property type="evidence" value="ECO:0007669"/>
    <property type="project" value="UniProtKB-UniRule"/>
</dbReference>
<dbReference type="CDD" id="cd03130">
    <property type="entry name" value="GATase1_CobB"/>
    <property type="match status" value="1"/>
</dbReference>
<feature type="domain" description="CobQ/CobB/MinD/ParA nucleotide binding" evidence="8">
    <location>
        <begin position="7"/>
        <end position="192"/>
    </location>
</feature>
<comment type="catalytic activity">
    <reaction evidence="7">
        <text>cob(II)yrinate + 2 L-glutamine + 2 ATP + 2 H2O = cob(II)yrinate a,c diamide + 2 L-glutamate + 2 ADP + 2 phosphate + 2 H(+)</text>
        <dbReference type="Rhea" id="RHEA:26289"/>
        <dbReference type="ChEBI" id="CHEBI:15377"/>
        <dbReference type="ChEBI" id="CHEBI:15378"/>
        <dbReference type="ChEBI" id="CHEBI:29985"/>
        <dbReference type="ChEBI" id="CHEBI:30616"/>
        <dbReference type="ChEBI" id="CHEBI:43474"/>
        <dbReference type="ChEBI" id="CHEBI:58359"/>
        <dbReference type="ChEBI" id="CHEBI:58537"/>
        <dbReference type="ChEBI" id="CHEBI:58894"/>
        <dbReference type="ChEBI" id="CHEBI:456216"/>
        <dbReference type="EC" id="6.3.5.11"/>
    </reaction>
</comment>
<feature type="site" description="Increases nucleophilicity of active site Cys" evidence="7">
    <location>
        <position position="441"/>
    </location>
</feature>
<dbReference type="AlphaFoldDB" id="A6TJE0"/>
<dbReference type="EMBL" id="CP000724">
    <property type="protein sequence ID" value="ABR46308.1"/>
    <property type="molecule type" value="Genomic_DNA"/>
</dbReference>
<dbReference type="NCBIfam" id="NF002204">
    <property type="entry name" value="PRK01077.1"/>
    <property type="match status" value="1"/>
</dbReference>
<dbReference type="Proteomes" id="UP000001572">
    <property type="component" value="Chromosome"/>
</dbReference>
<dbReference type="RefSeq" id="WP_011971217.1">
    <property type="nucleotide sequence ID" value="NC_009633.1"/>
</dbReference>
<organism evidence="10 11">
    <name type="scientific">Alkaliphilus metalliredigens (strain QYMF)</name>
    <dbReference type="NCBI Taxonomy" id="293826"/>
    <lineage>
        <taxon>Bacteria</taxon>
        <taxon>Bacillati</taxon>
        <taxon>Bacillota</taxon>
        <taxon>Clostridia</taxon>
        <taxon>Peptostreptococcales</taxon>
        <taxon>Natronincolaceae</taxon>
        <taxon>Alkaliphilus</taxon>
    </lineage>
</organism>
<keyword evidence="2 7" id="KW-0436">Ligase</keyword>
<dbReference type="OrthoDB" id="9764035at2"/>
<dbReference type="GO" id="GO:0042242">
    <property type="term" value="F:cobyrinic acid a,c-diamide synthase activity"/>
    <property type="evidence" value="ECO:0007669"/>
    <property type="project" value="UniProtKB-UniRule"/>
</dbReference>
<dbReference type="STRING" id="293826.Amet_0065"/>
<comment type="pathway">
    <text evidence="7">Cofactor biosynthesis; adenosylcobalamin biosynthesis; cob(II)yrinate a,c-diamide from sirohydrochlorin (anaerobic route): step 10/10.</text>
</comment>
<dbReference type="NCBIfam" id="TIGR00379">
    <property type="entry name" value="cobB"/>
    <property type="match status" value="1"/>
</dbReference>
<evidence type="ECO:0000256" key="3">
    <source>
        <dbReference type="ARBA" id="ARBA00022741"/>
    </source>
</evidence>
<keyword evidence="5 7" id="KW-0460">Magnesium</keyword>
<name>A6TJE0_ALKMQ</name>
<evidence type="ECO:0000256" key="6">
    <source>
        <dbReference type="ARBA" id="ARBA00022962"/>
    </source>
</evidence>
<dbReference type="UniPathway" id="UPA00148">
    <property type="reaction ID" value="UER00231"/>
</dbReference>
<keyword evidence="6 7" id="KW-0315">Glutamine amidotransferase</keyword>
<evidence type="ECO:0000256" key="7">
    <source>
        <dbReference type="HAMAP-Rule" id="MF_00027"/>
    </source>
</evidence>
<dbReference type="Pfam" id="PF07685">
    <property type="entry name" value="GATase_3"/>
    <property type="match status" value="1"/>
</dbReference>
<comment type="cofactor">
    <cofactor evidence="1 7">
        <name>Mg(2+)</name>
        <dbReference type="ChEBI" id="CHEBI:18420"/>
    </cofactor>
</comment>
<evidence type="ECO:0000256" key="2">
    <source>
        <dbReference type="ARBA" id="ARBA00022598"/>
    </source>
</evidence>
<dbReference type="CDD" id="cd05388">
    <property type="entry name" value="CobB_N"/>
    <property type="match status" value="1"/>
</dbReference>
<comment type="miscellaneous">
    <text evidence="7">The a and c carboxylates of cobyrinate are activated for nucleophilic attack via formation of a phosphorylated intermediate by ATP. CbiA catalyzes first the amidation of the c-carboxylate, and then that of the a-carboxylate.</text>
</comment>
<gene>
    <name evidence="7" type="primary">cbiA</name>
    <name evidence="10" type="ordered locus">Amet_0065</name>
</gene>
<comment type="function">
    <text evidence="7">Catalyzes the ATP-dependent amidation of the two carboxylate groups at positions a and c of cobyrinate, using either L-glutamine or ammonia as the nitrogen source.</text>
</comment>
<dbReference type="HOGENOM" id="CLU_022752_2_0_9"/>
<dbReference type="EC" id="6.3.5.11" evidence="7"/>
<dbReference type="Pfam" id="PF01656">
    <property type="entry name" value="CbiA"/>
    <property type="match status" value="1"/>
</dbReference>
<keyword evidence="11" id="KW-1185">Reference proteome</keyword>
<dbReference type="InterPro" id="IPR011698">
    <property type="entry name" value="GATase_3"/>
</dbReference>
<proteinExistence type="inferred from homology"/>
<protein>
    <recommendedName>
        <fullName evidence="7">Cobyrinate a,c-diamide synthase</fullName>
        <ecNumber evidence="7">6.3.5.11</ecNumber>
    </recommendedName>
    <alternativeName>
        <fullName evidence="7">Cobyrinic acid a,c-diamide synthetase</fullName>
    </alternativeName>
</protein>
<dbReference type="InterPro" id="IPR002586">
    <property type="entry name" value="CobQ/CobB/MinD/ParA_Nub-bd_dom"/>
</dbReference>
<evidence type="ECO:0000256" key="5">
    <source>
        <dbReference type="ARBA" id="ARBA00022842"/>
    </source>
</evidence>
<dbReference type="InterPro" id="IPR004484">
    <property type="entry name" value="CbiA/CobB_synth"/>
</dbReference>
<comment type="similarity">
    <text evidence="7">Belongs to the CobB/CbiA family.</text>
</comment>
<evidence type="ECO:0000313" key="11">
    <source>
        <dbReference type="Proteomes" id="UP000001572"/>
    </source>
</evidence>
<keyword evidence="4 7" id="KW-0067">ATP-binding</keyword>
<accession>A6TJE0</accession>
<dbReference type="Gene3D" id="3.40.50.880">
    <property type="match status" value="1"/>
</dbReference>
<sequence>MKRKGAILLAGTHSGVGKTTISLGIMGALKKRGEKVKPFKVGPDYIDPQFHQYVTGIPSRNLDSHLIDPRVLESLFHKNVGDDEIAVIEGVMGLYDGLGTHRDQGSSAHISKIVKAPVILIIDGKGMSASAAAMVLGYQAYDKEVDIQGVIINNLSGDKHYDLLRQAIERDTGIPCIGYLKQQKQIQLASRHLGLIPSMEVPELKEKVAQMVEMIEETVDVDLLIEIALRWQPSSPKSPEYSRECKDMGTGLNIAYAYDQAFHFYYEDNLDLLREMNVTLIPFSPLKDTVLPKDIHALYIGGGFPEVFAPELEANEALRREIKKKSEEGLPIYGECGGLMYLTKGIKTIEGKVHPMVGIFDVYSEMTQRLQRFGYAEIQVSEESGILKDVGKVKTHEFHRSRLESQEQNYSYTVQKKRDDKVVDRWQCGLEKNNTLGAYGHIHFYSNLNFPKAWIEAAKSYKKKCSS</sequence>
<dbReference type="InterPro" id="IPR027417">
    <property type="entry name" value="P-loop_NTPase"/>
</dbReference>
<dbReference type="eggNOG" id="COG1797">
    <property type="taxonomic scope" value="Bacteria"/>
</dbReference>
<evidence type="ECO:0000259" key="9">
    <source>
        <dbReference type="Pfam" id="PF07685"/>
    </source>
</evidence>
<dbReference type="SUPFAM" id="SSF52317">
    <property type="entry name" value="Class I glutamine amidotransferase-like"/>
    <property type="match status" value="1"/>
</dbReference>
<reference evidence="11" key="1">
    <citation type="journal article" date="2016" name="Genome Announc.">
        <title>Complete genome sequence of Alkaliphilus metalliredigens strain QYMF, an alkaliphilic and metal-reducing bacterium isolated from borax-contaminated leachate ponds.</title>
        <authorList>
            <person name="Hwang C."/>
            <person name="Copeland A."/>
            <person name="Lucas S."/>
            <person name="Lapidus A."/>
            <person name="Barry K."/>
            <person name="Detter J.C."/>
            <person name="Glavina Del Rio T."/>
            <person name="Hammon N."/>
            <person name="Israni S."/>
            <person name="Dalin E."/>
            <person name="Tice H."/>
            <person name="Pitluck S."/>
            <person name="Chertkov O."/>
            <person name="Brettin T."/>
            <person name="Bruce D."/>
            <person name="Han C."/>
            <person name="Schmutz J."/>
            <person name="Larimer F."/>
            <person name="Land M.L."/>
            <person name="Hauser L."/>
            <person name="Kyrpides N."/>
            <person name="Mikhailova N."/>
            <person name="Ye Q."/>
            <person name="Zhou J."/>
            <person name="Richardson P."/>
            <person name="Fields M.W."/>
        </authorList>
    </citation>
    <scope>NUCLEOTIDE SEQUENCE [LARGE SCALE GENOMIC DNA]</scope>
    <source>
        <strain evidence="11">QYMF</strain>
    </source>
</reference>
<evidence type="ECO:0000259" key="8">
    <source>
        <dbReference type="Pfam" id="PF01656"/>
    </source>
</evidence>
<keyword evidence="3 7" id="KW-0547">Nucleotide-binding</keyword>
<dbReference type="SUPFAM" id="SSF52540">
    <property type="entry name" value="P-loop containing nucleoside triphosphate hydrolases"/>
    <property type="match status" value="1"/>
</dbReference>
<dbReference type="PANTHER" id="PTHR43873">
    <property type="entry name" value="COBYRINATE A,C-DIAMIDE SYNTHASE"/>
    <property type="match status" value="1"/>
</dbReference>
<evidence type="ECO:0000256" key="4">
    <source>
        <dbReference type="ARBA" id="ARBA00022840"/>
    </source>
</evidence>
<dbReference type="InterPro" id="IPR029062">
    <property type="entry name" value="Class_I_gatase-like"/>
</dbReference>
<keyword evidence="7" id="KW-0169">Cobalamin biosynthesis</keyword>